<dbReference type="Gene3D" id="3.40.1080.10">
    <property type="entry name" value="Glutaconate Coenzyme A-transferase"/>
    <property type="match status" value="1"/>
</dbReference>
<keyword evidence="4" id="KW-1185">Reference proteome</keyword>
<protein>
    <submittedName>
        <fullName evidence="3">3-oxoadipate CoA-transferase beta subunit</fullName>
    </submittedName>
</protein>
<dbReference type="InterPro" id="IPR037171">
    <property type="entry name" value="NagB/RpiA_transferase-like"/>
</dbReference>
<dbReference type="InterPro" id="IPR012791">
    <property type="entry name" value="3-oxoacid_CoA-transf_B"/>
</dbReference>
<dbReference type="RefSeq" id="WP_425432428.1">
    <property type="nucleotide sequence ID" value="NZ_FQVX01000004.1"/>
</dbReference>
<dbReference type="SUPFAM" id="SSF100950">
    <property type="entry name" value="NagB/RpiA/CoA transferase-like"/>
    <property type="match status" value="1"/>
</dbReference>
<dbReference type="PANTHER" id="PTHR13707">
    <property type="entry name" value="KETOACID-COENZYME A TRANSFERASE"/>
    <property type="match status" value="1"/>
</dbReference>
<dbReference type="PANTHER" id="PTHR13707:SF57">
    <property type="entry name" value="SUCCINYL-COA:3-KETOACID COENZYME A TRANSFERASE SUBUNIT B-RELATED"/>
    <property type="match status" value="1"/>
</dbReference>
<dbReference type="STRING" id="1070870.SAMN05444351_4114"/>
<accession>A0A1M5QE38</accession>
<gene>
    <name evidence="3" type="ORF">SAMN05444351_4114</name>
</gene>
<dbReference type="SMART" id="SM00882">
    <property type="entry name" value="CoA_trans"/>
    <property type="match status" value="1"/>
</dbReference>
<dbReference type="EMBL" id="FQVX01000004">
    <property type="protein sequence ID" value="SHH12464.1"/>
    <property type="molecule type" value="Genomic_DNA"/>
</dbReference>
<evidence type="ECO:0000256" key="2">
    <source>
        <dbReference type="ARBA" id="ARBA00022679"/>
    </source>
</evidence>
<name>A0A1M5QE38_9ACTN</name>
<dbReference type="NCBIfam" id="TIGR02428">
    <property type="entry name" value="pcaJ_scoB_fam"/>
    <property type="match status" value="1"/>
</dbReference>
<dbReference type="GO" id="GO:0008410">
    <property type="term" value="F:CoA-transferase activity"/>
    <property type="evidence" value="ECO:0007669"/>
    <property type="project" value="InterPro"/>
</dbReference>
<dbReference type="Pfam" id="PF01144">
    <property type="entry name" value="CoA_trans"/>
    <property type="match status" value="1"/>
</dbReference>
<organism evidence="3 4">
    <name type="scientific">Geodermatophilus nigrescens</name>
    <dbReference type="NCBI Taxonomy" id="1070870"/>
    <lineage>
        <taxon>Bacteria</taxon>
        <taxon>Bacillati</taxon>
        <taxon>Actinomycetota</taxon>
        <taxon>Actinomycetes</taxon>
        <taxon>Geodermatophilales</taxon>
        <taxon>Geodermatophilaceae</taxon>
        <taxon>Geodermatophilus</taxon>
    </lineage>
</organism>
<comment type="similarity">
    <text evidence="1">Belongs to the 3-oxoacid CoA-transferase subunit B family.</text>
</comment>
<reference evidence="3 4" key="1">
    <citation type="submission" date="2016-11" db="EMBL/GenBank/DDBJ databases">
        <authorList>
            <person name="Jaros S."/>
            <person name="Januszkiewicz K."/>
            <person name="Wedrychowicz H."/>
        </authorList>
    </citation>
    <scope>NUCLEOTIDE SEQUENCE [LARGE SCALE GENOMIC DNA]</scope>
    <source>
        <strain evidence="3 4">DSM 45408</strain>
    </source>
</reference>
<evidence type="ECO:0000256" key="1">
    <source>
        <dbReference type="ARBA" id="ARBA00007047"/>
    </source>
</evidence>
<evidence type="ECO:0000313" key="4">
    <source>
        <dbReference type="Proteomes" id="UP000184471"/>
    </source>
</evidence>
<dbReference type="InterPro" id="IPR004165">
    <property type="entry name" value="CoA_trans_fam_I"/>
</dbReference>
<sequence>MSLEGRLDMRAVARRVARDIPDGSYVNLGIGLPTLVADCVGSDKEIVYHSENGILGMGPAPAPGAEDPELINAGKQPVTLLPGGAFFHHTDAFLMMRGGHVDLTVLGAFQVSEAGDLANWATDDASHPPAVGGAMDLAVGARRVLVMTSHTTKAGEPKLVPRCSYPLTAAGVVDRVYTDLAVLDVTTEGFLVREMVAGLDPDDLQGATAARLTFAADLAVLDPS</sequence>
<keyword evidence="2 3" id="KW-0808">Transferase</keyword>
<proteinExistence type="inferred from homology"/>
<dbReference type="Proteomes" id="UP000184471">
    <property type="component" value="Unassembled WGS sequence"/>
</dbReference>
<dbReference type="AlphaFoldDB" id="A0A1M5QE38"/>
<evidence type="ECO:0000313" key="3">
    <source>
        <dbReference type="EMBL" id="SHH12464.1"/>
    </source>
</evidence>